<dbReference type="AlphaFoldDB" id="A0A0A2V6S0"/>
<dbReference type="PROSITE" id="PS51782">
    <property type="entry name" value="LYSM"/>
    <property type="match status" value="2"/>
</dbReference>
<comment type="caution">
    <text evidence="8">The sequence shown here is derived from an EMBL/GenBank/DDBJ whole genome shotgun (WGS) entry which is preliminary data.</text>
</comment>
<dbReference type="SMART" id="SM00257">
    <property type="entry name" value="LysM"/>
    <property type="match status" value="2"/>
</dbReference>
<protein>
    <recommendedName>
        <fullName evidence="7">LysM domain-containing protein</fullName>
    </recommendedName>
</protein>
<proteinExistence type="inferred from homology"/>
<evidence type="ECO:0000256" key="6">
    <source>
        <dbReference type="SAM" id="SignalP"/>
    </source>
</evidence>
<keyword evidence="3" id="KW-0843">Virulence</keyword>
<dbReference type="CDD" id="cd00118">
    <property type="entry name" value="LysM"/>
    <property type="match status" value="2"/>
</dbReference>
<dbReference type="Pfam" id="PF01476">
    <property type="entry name" value="LysM"/>
    <property type="match status" value="2"/>
</dbReference>
<evidence type="ECO:0000256" key="5">
    <source>
        <dbReference type="SAM" id="MobiDB-lite"/>
    </source>
</evidence>
<dbReference type="GO" id="GO:0008061">
    <property type="term" value="F:chitin binding"/>
    <property type="evidence" value="ECO:0007669"/>
    <property type="project" value="UniProtKB-KW"/>
</dbReference>
<dbReference type="STRING" id="1245745.A0A0A2V6S0"/>
<comment type="similarity">
    <text evidence="4">Belongs to the secreted LysM effector family.</text>
</comment>
<feature type="signal peptide" evidence="6">
    <location>
        <begin position="1"/>
        <end position="19"/>
    </location>
</feature>
<evidence type="ECO:0000313" key="8">
    <source>
        <dbReference type="EMBL" id="KGQ03153.1"/>
    </source>
</evidence>
<evidence type="ECO:0000259" key="7">
    <source>
        <dbReference type="PROSITE" id="PS51782"/>
    </source>
</evidence>
<dbReference type="SUPFAM" id="SSF54106">
    <property type="entry name" value="LysM domain"/>
    <property type="match status" value="2"/>
</dbReference>
<feature type="region of interest" description="Disordered" evidence="5">
    <location>
        <begin position="99"/>
        <end position="138"/>
    </location>
</feature>
<dbReference type="OrthoDB" id="5985073at2759"/>
<dbReference type="InterPro" id="IPR052210">
    <property type="entry name" value="LysM1-like"/>
</dbReference>
<dbReference type="InterPro" id="IPR036779">
    <property type="entry name" value="LysM_dom_sf"/>
</dbReference>
<feature type="compositionally biased region" description="Low complexity" evidence="5">
    <location>
        <begin position="99"/>
        <end position="119"/>
    </location>
</feature>
<name>A0A0A2V6S0_BEABA</name>
<accession>A0A0A2V6S0</accession>
<evidence type="ECO:0000313" key="9">
    <source>
        <dbReference type="Proteomes" id="UP000030106"/>
    </source>
</evidence>
<dbReference type="PANTHER" id="PTHR34997:SF2">
    <property type="entry name" value="LYSM DOMAIN-CONTAINING PROTEIN-RELATED"/>
    <property type="match status" value="1"/>
</dbReference>
<feature type="domain" description="LysM" evidence="7">
    <location>
        <begin position="234"/>
        <end position="280"/>
    </location>
</feature>
<feature type="region of interest" description="Disordered" evidence="5">
    <location>
        <begin position="202"/>
        <end position="224"/>
    </location>
</feature>
<dbReference type="eggNOG" id="KOG2806">
    <property type="taxonomic scope" value="Eukaryota"/>
</dbReference>
<keyword evidence="2 6" id="KW-0732">Signal</keyword>
<dbReference type="InterPro" id="IPR018392">
    <property type="entry name" value="LysM"/>
</dbReference>
<dbReference type="EMBL" id="ANFO01001279">
    <property type="protein sequence ID" value="KGQ03153.1"/>
    <property type="molecule type" value="Genomic_DNA"/>
</dbReference>
<evidence type="ECO:0000256" key="4">
    <source>
        <dbReference type="ARBA" id="ARBA00044955"/>
    </source>
</evidence>
<evidence type="ECO:0000256" key="1">
    <source>
        <dbReference type="ARBA" id="ARBA00022669"/>
    </source>
</evidence>
<organism evidence="8 9">
    <name type="scientific">Beauveria bassiana D1-5</name>
    <dbReference type="NCBI Taxonomy" id="1245745"/>
    <lineage>
        <taxon>Eukaryota</taxon>
        <taxon>Fungi</taxon>
        <taxon>Dikarya</taxon>
        <taxon>Ascomycota</taxon>
        <taxon>Pezizomycotina</taxon>
        <taxon>Sordariomycetes</taxon>
        <taxon>Hypocreomycetidae</taxon>
        <taxon>Hypocreales</taxon>
        <taxon>Cordycipitaceae</taxon>
        <taxon>Beauveria</taxon>
    </lineage>
</organism>
<sequence length="453" mass="49065">MRTLAIFFIGAAVAAHVSPSHLRPRDPKPKGPVDPGISPYCTYYDEAYDKSYTCDDLLSAWVISKQDFESWNPAVGSDCKLVLGHSYCVEVNHGNPLSTTTTTTKTTTKTTTTTTTTTTSVPKPKPTISAPSGPSPTQDGLVHDCKAYYLVKAGDTCDKISQMYGTFSTAQFIEWNPAVGSSCTGLWADYYYCVGVPGTPTSRTSTAGPTSTKPANGVTTPQPTQPNMVQDCDQFVYVNPGDQCGTVASRAGVSLSDFLQWNPSTGKDCSGLWANTYACVGVIPAIALSARYHADCTGATHSTEHFNPGSGHCVNTACQVASLDIAAKGTCPDGNVRISYWEQPDCTGSWFGYGYASRGQCRTLWSEGWKFKSLYITCASKESDCDGLIRVYQYNIVFSHLFALSKPEWHTHVLQARVYVLDGLPKAGLATYARAAFEVLCQRAYRLEFSNGF</sequence>
<dbReference type="PANTHER" id="PTHR34997">
    <property type="entry name" value="AM15"/>
    <property type="match status" value="1"/>
</dbReference>
<dbReference type="Gene3D" id="3.10.350.10">
    <property type="entry name" value="LysM domain"/>
    <property type="match status" value="3"/>
</dbReference>
<dbReference type="HOGENOM" id="CLU_010591_0_0_1"/>
<evidence type="ECO:0000256" key="3">
    <source>
        <dbReference type="ARBA" id="ARBA00023026"/>
    </source>
</evidence>
<dbReference type="Proteomes" id="UP000030106">
    <property type="component" value="Unassembled WGS sequence"/>
</dbReference>
<gene>
    <name evidence="8" type="ORF">BBAD15_g11618</name>
</gene>
<keyword evidence="1" id="KW-0147">Chitin-binding</keyword>
<feature type="domain" description="LysM" evidence="7">
    <location>
        <begin position="147"/>
        <end position="194"/>
    </location>
</feature>
<feature type="compositionally biased region" description="Polar residues" evidence="5">
    <location>
        <begin position="129"/>
        <end position="138"/>
    </location>
</feature>
<reference evidence="8 9" key="1">
    <citation type="submission" date="2012-10" db="EMBL/GenBank/DDBJ databases">
        <title>Genome sequencing and analysis of entomopathogenic fungi Beauveria bassiana D1-5.</title>
        <authorList>
            <person name="Li Q."/>
            <person name="Wang L."/>
            <person name="Zhang Z."/>
            <person name="Wang Q."/>
            <person name="Ren J."/>
            <person name="Wang M."/>
            <person name="Xu W."/>
            <person name="Wang J."/>
            <person name="Lu Y."/>
            <person name="Du Q."/>
            <person name="Sun Z."/>
        </authorList>
    </citation>
    <scope>NUCLEOTIDE SEQUENCE [LARGE SCALE GENOMIC DNA]</scope>
    <source>
        <strain evidence="8 9">D1-5</strain>
    </source>
</reference>
<evidence type="ECO:0000256" key="2">
    <source>
        <dbReference type="ARBA" id="ARBA00022729"/>
    </source>
</evidence>
<feature type="chain" id="PRO_5002006617" description="LysM domain-containing protein" evidence="6">
    <location>
        <begin position="20"/>
        <end position="453"/>
    </location>
</feature>